<dbReference type="InterPro" id="IPR011429">
    <property type="entry name" value="Cyt_c_Planctomycete-type"/>
</dbReference>
<dbReference type="AlphaFoldDB" id="A0A5C5YRS1"/>
<sequence precursor="true">MHRPAFITLALTLHLACSAACCAEVTFNRDVRPILSDKCYFCHGPDERSRQADLRLDIAEQARDAIESGALVERICTTDDSLVMPPVDSKLSLTAAEKQTLRNWLDAGARYERHWAFTPLPDRVPPPRTSDPSWPRSPLDRFVLARLDEEGLKPSPAAEPLRWLRRVTLDLTGLPPTPDEINAFKQAAKSDPEAAMRDAVDRLLASDAFGERLAVGWLDSARYADSYGYQADQLNTLWPYRDWVIRAFNDNLPYDQFLTWQMAGDLLPGPDNQGPTRDQRLATAFNRLHRLNGEGGAVFEEWRIENVADRVHTVGTAVMGLTLECSRCHDHKYDPITMRDYYALGAFFNSIDENGLYDRTAKVPAPSMLLPNEEQEHELHAARQQVAGAEERYAEARTTADDRYRQWLAALESGEQAARSVDLVADVRFDRPFDETQKDVWRPSTDDRAETADLPRVDVTDSPLQAPADLAAPRRALRLDGDHGATILGIPPVDRWTPFSLMLTFRETKRTPERAILAHYCRGTDAGFNGWDLTIEDGFVASRMYRDWPGNAIGVRTVEPIPADQWHSLAAVYDGSSAATGLRLYLGGKPLETQIVRDRIYKQAGLPQGPGGDLVIGQRFRSRGLAGGLIEQVRFYSRAIAPGEARSFADSEPLPRSLAYYASAVDAECREAARELAAARERLVMAEETVHEVPIMAELPTPRAAHVLARGQYDSPTDASTLVGRSTFAAEFPPFPAAAPRNRLGLAQWLTAPDHPLTSRVFVNRLWANFFGRGLVATPDNFGLQGAQPTHPELLDWLARDFVAHGWDVKRLCREIMLSSTYRQASAVTPALLEADPDNLLLARGPAHRLDAEQIRDLALAASGLLNDEVGGPPVSPYQPGEDLWREANIMSPHYQQSVGESLYRRSVYSVWKRTAPLPNMLAFDTPTREVCTVGRSRTNTPLQALVLLNDVQFVEAARALAADVLDEGLDNSEAIRRAFVRFAGREATDPEQRILEQLLADEQTYYREHPEAARELIGAGSSEVDASLDESRLAALTTVCQAILNLDATVWKR</sequence>
<gene>
    <name evidence="6" type="ORF">Pla123a_14020</name>
</gene>
<evidence type="ECO:0000313" key="6">
    <source>
        <dbReference type="EMBL" id="TWT77606.1"/>
    </source>
</evidence>
<protein>
    <submittedName>
        <fullName evidence="6">Planctomycete cytochrome C</fullName>
    </submittedName>
</protein>
<dbReference type="InterPro" id="IPR022655">
    <property type="entry name" value="DUF1553"/>
</dbReference>
<dbReference type="InterPro" id="IPR011444">
    <property type="entry name" value="DUF1549"/>
</dbReference>
<keyword evidence="1" id="KW-0175">Coiled coil</keyword>
<dbReference type="Proteomes" id="UP000318478">
    <property type="component" value="Unassembled WGS sequence"/>
</dbReference>
<feature type="signal peptide" evidence="2">
    <location>
        <begin position="1"/>
        <end position="23"/>
    </location>
</feature>
<dbReference type="SUPFAM" id="SSF46626">
    <property type="entry name" value="Cytochrome c"/>
    <property type="match status" value="1"/>
</dbReference>
<dbReference type="Pfam" id="PF07583">
    <property type="entry name" value="PSCyt2"/>
    <property type="match status" value="1"/>
</dbReference>
<evidence type="ECO:0000313" key="7">
    <source>
        <dbReference type="Proteomes" id="UP000318478"/>
    </source>
</evidence>
<dbReference type="Pfam" id="PF07635">
    <property type="entry name" value="PSCyt1"/>
    <property type="match status" value="1"/>
</dbReference>
<dbReference type="RefSeq" id="WP_146585268.1">
    <property type="nucleotide sequence ID" value="NZ_SJPO01000003.1"/>
</dbReference>
<keyword evidence="7" id="KW-1185">Reference proteome</keyword>
<name>A0A5C5YRS1_9BACT</name>
<feature type="coiled-coil region" evidence="1">
    <location>
        <begin position="662"/>
        <end position="689"/>
    </location>
</feature>
<feature type="domain" description="DUF1549" evidence="3">
    <location>
        <begin position="138"/>
        <end position="352"/>
    </location>
</feature>
<accession>A0A5C5YRS1</accession>
<dbReference type="InterPro" id="IPR036909">
    <property type="entry name" value="Cyt_c-like_dom_sf"/>
</dbReference>
<dbReference type="OrthoDB" id="127107at2"/>
<dbReference type="SUPFAM" id="SSF49899">
    <property type="entry name" value="Concanavalin A-like lectins/glucanases"/>
    <property type="match status" value="1"/>
</dbReference>
<evidence type="ECO:0000256" key="2">
    <source>
        <dbReference type="SAM" id="SignalP"/>
    </source>
</evidence>
<dbReference type="PANTHER" id="PTHR35889">
    <property type="entry name" value="CYCLOINULO-OLIGOSACCHARIDE FRUCTANOTRANSFERASE-RELATED"/>
    <property type="match status" value="1"/>
</dbReference>
<evidence type="ECO:0000256" key="1">
    <source>
        <dbReference type="SAM" id="Coils"/>
    </source>
</evidence>
<dbReference type="PANTHER" id="PTHR35889:SF3">
    <property type="entry name" value="F-BOX DOMAIN-CONTAINING PROTEIN"/>
    <property type="match status" value="1"/>
</dbReference>
<dbReference type="GO" id="GO:0009055">
    <property type="term" value="F:electron transfer activity"/>
    <property type="evidence" value="ECO:0007669"/>
    <property type="project" value="InterPro"/>
</dbReference>
<dbReference type="Gene3D" id="2.60.120.200">
    <property type="match status" value="1"/>
</dbReference>
<feature type="domain" description="DUF1553" evidence="4">
    <location>
        <begin position="742"/>
        <end position="999"/>
    </location>
</feature>
<feature type="chain" id="PRO_5023138976" evidence="2">
    <location>
        <begin position="24"/>
        <end position="1054"/>
    </location>
</feature>
<dbReference type="Pfam" id="PF07587">
    <property type="entry name" value="PSD1"/>
    <property type="match status" value="1"/>
</dbReference>
<comment type="caution">
    <text evidence="6">The sequence shown here is derived from an EMBL/GenBank/DDBJ whole genome shotgun (WGS) entry which is preliminary data.</text>
</comment>
<proteinExistence type="predicted"/>
<dbReference type="InterPro" id="IPR013320">
    <property type="entry name" value="ConA-like_dom_sf"/>
</dbReference>
<evidence type="ECO:0000259" key="3">
    <source>
        <dbReference type="Pfam" id="PF07583"/>
    </source>
</evidence>
<evidence type="ECO:0000259" key="4">
    <source>
        <dbReference type="Pfam" id="PF07587"/>
    </source>
</evidence>
<dbReference type="EMBL" id="SJPO01000003">
    <property type="protein sequence ID" value="TWT77606.1"/>
    <property type="molecule type" value="Genomic_DNA"/>
</dbReference>
<feature type="coiled-coil region" evidence="1">
    <location>
        <begin position="372"/>
        <end position="399"/>
    </location>
</feature>
<feature type="domain" description="Cytochrome C Planctomycete-type" evidence="5">
    <location>
        <begin position="39"/>
        <end position="88"/>
    </location>
</feature>
<dbReference type="Pfam" id="PF13385">
    <property type="entry name" value="Laminin_G_3"/>
    <property type="match status" value="1"/>
</dbReference>
<keyword evidence="2" id="KW-0732">Signal</keyword>
<evidence type="ECO:0000259" key="5">
    <source>
        <dbReference type="Pfam" id="PF07635"/>
    </source>
</evidence>
<reference evidence="6 7" key="1">
    <citation type="submission" date="2019-02" db="EMBL/GenBank/DDBJ databases">
        <title>Deep-cultivation of Planctomycetes and their phenomic and genomic characterization uncovers novel biology.</title>
        <authorList>
            <person name="Wiegand S."/>
            <person name="Jogler M."/>
            <person name="Boedeker C."/>
            <person name="Pinto D."/>
            <person name="Vollmers J."/>
            <person name="Rivas-Marin E."/>
            <person name="Kohn T."/>
            <person name="Peeters S.H."/>
            <person name="Heuer A."/>
            <person name="Rast P."/>
            <person name="Oberbeckmann S."/>
            <person name="Bunk B."/>
            <person name="Jeske O."/>
            <person name="Meyerdierks A."/>
            <person name="Storesund J.E."/>
            <person name="Kallscheuer N."/>
            <person name="Luecker S."/>
            <person name="Lage O.M."/>
            <person name="Pohl T."/>
            <person name="Merkel B.J."/>
            <person name="Hornburger P."/>
            <person name="Mueller R.-W."/>
            <person name="Bruemmer F."/>
            <person name="Labrenz M."/>
            <person name="Spormann A.M."/>
            <person name="Op Den Camp H."/>
            <person name="Overmann J."/>
            <person name="Amann R."/>
            <person name="Jetten M.S.M."/>
            <person name="Mascher T."/>
            <person name="Medema M.H."/>
            <person name="Devos D.P."/>
            <person name="Kaster A.-K."/>
            <person name="Ovreas L."/>
            <person name="Rohde M."/>
            <person name="Galperin M.Y."/>
            <person name="Jogler C."/>
        </authorList>
    </citation>
    <scope>NUCLEOTIDE SEQUENCE [LARGE SCALE GENOMIC DNA]</scope>
    <source>
        <strain evidence="6 7">Pla123a</strain>
    </source>
</reference>
<dbReference type="GO" id="GO:0020037">
    <property type="term" value="F:heme binding"/>
    <property type="evidence" value="ECO:0007669"/>
    <property type="project" value="InterPro"/>
</dbReference>
<organism evidence="6 7">
    <name type="scientific">Posidoniimonas polymericola</name>
    <dbReference type="NCBI Taxonomy" id="2528002"/>
    <lineage>
        <taxon>Bacteria</taxon>
        <taxon>Pseudomonadati</taxon>
        <taxon>Planctomycetota</taxon>
        <taxon>Planctomycetia</taxon>
        <taxon>Pirellulales</taxon>
        <taxon>Lacipirellulaceae</taxon>
        <taxon>Posidoniimonas</taxon>
    </lineage>
</organism>